<evidence type="ECO:0000313" key="2">
    <source>
        <dbReference type="EMBL" id="MBU3158230.1"/>
    </source>
</evidence>
<dbReference type="EMBL" id="JAHLDV010000001">
    <property type="protein sequence ID" value="MBU3158230.1"/>
    <property type="molecule type" value="Genomic_DNA"/>
</dbReference>
<protein>
    <submittedName>
        <fullName evidence="2">Uncharacterized protein</fullName>
    </submittedName>
</protein>
<keyword evidence="3" id="KW-1185">Reference proteome</keyword>
<organism evidence="2 3">
    <name type="scientific">Clostridium frigoris</name>
    <dbReference type="NCBI Taxonomy" id="205327"/>
    <lineage>
        <taxon>Bacteria</taxon>
        <taxon>Bacillati</taxon>
        <taxon>Bacillota</taxon>
        <taxon>Clostridia</taxon>
        <taxon>Eubacteriales</taxon>
        <taxon>Clostridiaceae</taxon>
        <taxon>Clostridium</taxon>
    </lineage>
</organism>
<feature type="transmembrane region" description="Helical" evidence="1">
    <location>
        <begin position="82"/>
        <end position="102"/>
    </location>
</feature>
<name>A0ABS6BPM5_9CLOT</name>
<keyword evidence="1" id="KW-0472">Membrane</keyword>
<sequence length="131" mass="14719">MKEKIRMNRLGIYDLVLAVGAIYMGVMMISSNNGVFTEYPKEWLSKFPFENWILPGIIAVVLFGLGNIIAAILSFRKGNSKFWLPSAIMGGLLFLSIITQVIVIGECYMATVEFLILSIIQLYLCRAAFTR</sequence>
<keyword evidence="1" id="KW-0812">Transmembrane</keyword>
<evidence type="ECO:0000313" key="3">
    <source>
        <dbReference type="Proteomes" id="UP000776252"/>
    </source>
</evidence>
<keyword evidence="1" id="KW-1133">Transmembrane helix</keyword>
<reference evidence="2 3" key="1">
    <citation type="submission" date="2021-06" db="EMBL/GenBank/DDBJ databases">
        <title>Clostridia strains as spoilage organisms.</title>
        <authorList>
            <person name="Wambui J."/>
            <person name="Stephan R."/>
            <person name="Stevens M.J.A."/>
        </authorList>
    </citation>
    <scope>NUCLEOTIDE SEQUENCE [LARGE SCALE GENOMIC DNA]</scope>
    <source>
        <strain evidence="2 3">DSM 14204</strain>
    </source>
</reference>
<comment type="caution">
    <text evidence="2">The sequence shown here is derived from an EMBL/GenBank/DDBJ whole genome shotgun (WGS) entry which is preliminary data.</text>
</comment>
<gene>
    <name evidence="2" type="ORF">KPL37_00390</name>
</gene>
<proteinExistence type="predicted"/>
<feature type="transmembrane region" description="Helical" evidence="1">
    <location>
        <begin position="52"/>
        <end position="75"/>
    </location>
</feature>
<feature type="transmembrane region" description="Helical" evidence="1">
    <location>
        <begin position="108"/>
        <end position="129"/>
    </location>
</feature>
<evidence type="ECO:0000256" key="1">
    <source>
        <dbReference type="SAM" id="Phobius"/>
    </source>
</evidence>
<dbReference type="RefSeq" id="WP_216145193.1">
    <property type="nucleotide sequence ID" value="NZ_JAHLDV010000001.1"/>
</dbReference>
<feature type="transmembrane region" description="Helical" evidence="1">
    <location>
        <begin position="12"/>
        <end position="32"/>
    </location>
</feature>
<accession>A0ABS6BPM5</accession>
<dbReference type="Proteomes" id="UP000776252">
    <property type="component" value="Unassembled WGS sequence"/>
</dbReference>